<evidence type="ECO:0000256" key="1">
    <source>
        <dbReference type="ARBA" id="ARBA00004245"/>
    </source>
</evidence>
<evidence type="ECO:0000256" key="3">
    <source>
        <dbReference type="ARBA" id="ARBA00022737"/>
    </source>
</evidence>
<evidence type="ECO:0000313" key="7">
    <source>
        <dbReference type="EMBL" id="CAE7528607.1"/>
    </source>
</evidence>
<dbReference type="SUPFAM" id="SSF47473">
    <property type="entry name" value="EF-hand"/>
    <property type="match status" value="1"/>
</dbReference>
<protein>
    <recommendedName>
        <fullName evidence="6">EF-hand domain-containing protein</fullName>
    </recommendedName>
</protein>
<sequence length="165" mass="18806">MPPKVRKVRARTRTELKDEQKAEIKEAFDLFDTDGTGTIEAKELKVALRALGFEPKKEELKKLVSDLDKSGSSHVQGMLDFNEFLEIMTAKMSEKDSKEQILKAFQLFKGPSGKISFDDLKAVAKELGETMSDEELQEMIREADKDDDGEVSEEEFMRIIRRSTL</sequence>
<evidence type="ECO:0000256" key="4">
    <source>
        <dbReference type="ARBA" id="ARBA00022837"/>
    </source>
</evidence>
<dbReference type="AlphaFoldDB" id="A0A812TLG0"/>
<comment type="caution">
    <text evidence="7">The sequence shown here is derived from an EMBL/GenBank/DDBJ whole genome shotgun (WGS) entry which is preliminary data.</text>
</comment>
<dbReference type="CDD" id="cd00051">
    <property type="entry name" value="EFh"/>
    <property type="match status" value="2"/>
</dbReference>
<dbReference type="InterPro" id="IPR002048">
    <property type="entry name" value="EF_hand_dom"/>
</dbReference>
<dbReference type="FunFam" id="1.10.238.10:FF:000070">
    <property type="entry name" value="Centrin-1"/>
    <property type="match status" value="1"/>
</dbReference>
<keyword evidence="5" id="KW-0963">Cytoplasm</keyword>
<dbReference type="SMART" id="SM00054">
    <property type="entry name" value="EFh"/>
    <property type="match status" value="4"/>
</dbReference>
<name>A0A812TLG0_9DINO</name>
<proteinExistence type="inferred from homology"/>
<dbReference type="Pfam" id="PF13499">
    <property type="entry name" value="EF-hand_7"/>
    <property type="match status" value="2"/>
</dbReference>
<dbReference type="PANTHER" id="PTHR23048">
    <property type="entry name" value="MYOSIN LIGHT CHAIN 1, 3"/>
    <property type="match status" value="1"/>
</dbReference>
<dbReference type="GO" id="GO:0005509">
    <property type="term" value="F:calcium ion binding"/>
    <property type="evidence" value="ECO:0007669"/>
    <property type="project" value="InterPro"/>
</dbReference>
<feature type="domain" description="EF-hand" evidence="6">
    <location>
        <begin position="19"/>
        <end position="54"/>
    </location>
</feature>
<dbReference type="Proteomes" id="UP000604046">
    <property type="component" value="Unassembled WGS sequence"/>
</dbReference>
<accession>A0A812TLG0</accession>
<comment type="subcellular location">
    <subcellularLocation>
        <location evidence="1">Cytoplasm</location>
        <location evidence="1">Cytoskeleton</location>
    </subcellularLocation>
</comment>
<keyword evidence="5" id="KW-0206">Cytoskeleton</keyword>
<keyword evidence="4" id="KW-0106">Calcium</keyword>
<dbReference type="GO" id="GO:0016460">
    <property type="term" value="C:myosin II complex"/>
    <property type="evidence" value="ECO:0007669"/>
    <property type="project" value="TreeGrafter"/>
</dbReference>
<feature type="domain" description="EF-hand" evidence="6">
    <location>
        <begin position="131"/>
        <end position="165"/>
    </location>
</feature>
<comment type="similarity">
    <text evidence="2">Belongs to the centrin family.</text>
</comment>
<evidence type="ECO:0000256" key="5">
    <source>
        <dbReference type="ARBA" id="ARBA00023212"/>
    </source>
</evidence>
<dbReference type="OrthoDB" id="26525at2759"/>
<dbReference type="InterPro" id="IPR011992">
    <property type="entry name" value="EF-hand-dom_pair"/>
</dbReference>
<dbReference type="PROSITE" id="PS00018">
    <property type="entry name" value="EF_HAND_1"/>
    <property type="match status" value="2"/>
</dbReference>
<evidence type="ECO:0000313" key="8">
    <source>
        <dbReference type="Proteomes" id="UP000604046"/>
    </source>
</evidence>
<evidence type="ECO:0000259" key="6">
    <source>
        <dbReference type="PROSITE" id="PS50222"/>
    </source>
</evidence>
<gene>
    <name evidence="7" type="ORF">SNAT2548_LOCUS29606</name>
</gene>
<dbReference type="Gene3D" id="1.10.238.10">
    <property type="entry name" value="EF-hand"/>
    <property type="match status" value="2"/>
</dbReference>
<reference evidence="7" key="1">
    <citation type="submission" date="2021-02" db="EMBL/GenBank/DDBJ databases">
        <authorList>
            <person name="Dougan E. K."/>
            <person name="Rhodes N."/>
            <person name="Thang M."/>
            <person name="Chan C."/>
        </authorList>
    </citation>
    <scope>NUCLEOTIDE SEQUENCE</scope>
</reference>
<keyword evidence="3" id="KW-0677">Repeat</keyword>
<dbReference type="PROSITE" id="PS50222">
    <property type="entry name" value="EF_HAND_2"/>
    <property type="match status" value="2"/>
</dbReference>
<dbReference type="PANTHER" id="PTHR23048:SF59">
    <property type="entry name" value="EF-HAND SUPERFAMILY PROTEIN"/>
    <property type="match status" value="1"/>
</dbReference>
<organism evidence="7 8">
    <name type="scientific">Symbiodinium natans</name>
    <dbReference type="NCBI Taxonomy" id="878477"/>
    <lineage>
        <taxon>Eukaryota</taxon>
        <taxon>Sar</taxon>
        <taxon>Alveolata</taxon>
        <taxon>Dinophyceae</taxon>
        <taxon>Suessiales</taxon>
        <taxon>Symbiodiniaceae</taxon>
        <taxon>Symbiodinium</taxon>
    </lineage>
</organism>
<dbReference type="InterPro" id="IPR050230">
    <property type="entry name" value="CALM/Myosin/TropC-like"/>
</dbReference>
<keyword evidence="8" id="KW-1185">Reference proteome</keyword>
<evidence type="ECO:0000256" key="2">
    <source>
        <dbReference type="ARBA" id="ARBA00005253"/>
    </source>
</evidence>
<dbReference type="EMBL" id="CAJNDS010002567">
    <property type="protein sequence ID" value="CAE7528607.1"/>
    <property type="molecule type" value="Genomic_DNA"/>
</dbReference>
<dbReference type="FunFam" id="1.10.238.10:FF:000637">
    <property type="entry name" value="Putative calcium-binding protein CML20"/>
    <property type="match status" value="1"/>
</dbReference>
<dbReference type="InterPro" id="IPR018247">
    <property type="entry name" value="EF_Hand_1_Ca_BS"/>
</dbReference>